<dbReference type="PROSITE" id="PS00723">
    <property type="entry name" value="POLYPRENYL_SYNTHASE_1"/>
    <property type="match status" value="1"/>
</dbReference>
<dbReference type="PANTHER" id="PTHR12001">
    <property type="entry name" value="GERANYLGERANYL PYROPHOSPHATE SYNTHASE"/>
    <property type="match status" value="1"/>
</dbReference>
<dbReference type="CDD" id="cd00685">
    <property type="entry name" value="Trans_IPPS_HT"/>
    <property type="match status" value="1"/>
</dbReference>
<evidence type="ECO:0000256" key="3">
    <source>
        <dbReference type="ARBA" id="ARBA00022679"/>
    </source>
</evidence>
<dbReference type="InterPro" id="IPR033749">
    <property type="entry name" value="Polyprenyl_synt_CS"/>
</dbReference>
<dbReference type="PANTHER" id="PTHR12001:SF69">
    <property type="entry name" value="ALL TRANS-POLYPRENYL-DIPHOSPHATE SYNTHASE PDSS1"/>
    <property type="match status" value="1"/>
</dbReference>
<dbReference type="RefSeq" id="WP_045804978.1">
    <property type="nucleotide sequence ID" value="NZ_LANU01000002.1"/>
</dbReference>
<dbReference type="PROSITE" id="PS00444">
    <property type="entry name" value="POLYPRENYL_SYNTHASE_2"/>
    <property type="match status" value="1"/>
</dbReference>
<dbReference type="GO" id="GO:0008299">
    <property type="term" value="P:isoprenoid biosynthetic process"/>
    <property type="evidence" value="ECO:0007669"/>
    <property type="project" value="InterPro"/>
</dbReference>
<comment type="caution">
    <text evidence="7">The sequence shown here is derived from an EMBL/GenBank/DDBJ whole genome shotgun (WGS) entry which is preliminary data.</text>
</comment>
<sequence>MTNNFNNTFLQLKSLVQQDLEEMEFLISHQNDKHIALITEIIHHLIKSGGKRIRPIIFFIICKMLNCNNANKILIAAAIEFIHNATLLHDDVIDESEIRRGTKTSNFIWGNKASILVGDFLLAVSFQWLIECKDLNILSTLSQTSNTIIVGEVQQMISSHNINLSKEKYIEIISAKTASLFGATCESAANLAQVTNKEKEALKNFGNNFGISFQIMDDILDYTASEEQFGKKLGNDLFTGKTTLPVIIAYQNATSKEKKFWDQISVNSNLEQAISYIKSHNAIEKSIDIATIYVNQAKSCLNIFAESNYKMHLNKLLDCILHRGY</sequence>
<dbReference type="Pfam" id="PF00348">
    <property type="entry name" value="polyprenyl_synt"/>
    <property type="match status" value="1"/>
</dbReference>
<evidence type="ECO:0000256" key="5">
    <source>
        <dbReference type="ARBA" id="ARBA00022842"/>
    </source>
</evidence>
<dbReference type="Proteomes" id="UP000033546">
    <property type="component" value="Unassembled WGS sequence"/>
</dbReference>
<keyword evidence="4" id="KW-0479">Metal-binding</keyword>
<reference evidence="7 8" key="1">
    <citation type="submission" date="2015-02" db="EMBL/GenBank/DDBJ databases">
        <title>Genome Sequencing of Rickettsiales.</title>
        <authorList>
            <person name="Daugherty S.C."/>
            <person name="Su Q."/>
            <person name="Abolude K."/>
            <person name="Beier-Sexton M."/>
            <person name="Carlyon J.A."/>
            <person name="Carter R."/>
            <person name="Day N.P."/>
            <person name="Dumler S.J."/>
            <person name="Dyachenko V."/>
            <person name="Godinez A."/>
            <person name="Kurtti T.J."/>
            <person name="Lichay M."/>
            <person name="Mullins K.E."/>
            <person name="Ott S."/>
            <person name="Pappas-Brown V."/>
            <person name="Paris D.H."/>
            <person name="Patel P."/>
            <person name="Richards A.L."/>
            <person name="Sadzewicz L."/>
            <person name="Sears K."/>
            <person name="Seidman D."/>
            <person name="Sengamalay N."/>
            <person name="Stenos J."/>
            <person name="Tallon L.J."/>
            <person name="Vincent G."/>
            <person name="Fraser C.M."/>
            <person name="Munderloh U."/>
            <person name="Dunning-Hotopp J.C."/>
        </authorList>
    </citation>
    <scope>NUCLEOTIDE SEQUENCE [LARGE SCALE GENOMIC DNA]</scope>
    <source>
        <strain evidence="7 8">EmCRT</strain>
    </source>
</reference>
<dbReference type="PATRIC" id="fig|1359167.3.peg.665"/>
<dbReference type="AlphaFoldDB" id="A0A0F3NFR2"/>
<dbReference type="InterPro" id="IPR008949">
    <property type="entry name" value="Isoprenoid_synthase_dom_sf"/>
</dbReference>
<proteinExistence type="inferred from homology"/>
<evidence type="ECO:0000313" key="7">
    <source>
        <dbReference type="EMBL" id="KJV65734.1"/>
    </source>
</evidence>
<evidence type="ECO:0000256" key="2">
    <source>
        <dbReference type="ARBA" id="ARBA00006706"/>
    </source>
</evidence>
<organism evidence="7 8">
    <name type="scientific">Ehrlichia cf. muris str. EmCRT</name>
    <dbReference type="NCBI Taxonomy" id="1359167"/>
    <lineage>
        <taxon>Bacteria</taxon>
        <taxon>Pseudomonadati</taxon>
        <taxon>Pseudomonadota</taxon>
        <taxon>Alphaproteobacteria</taxon>
        <taxon>Rickettsiales</taxon>
        <taxon>Anaplasmataceae</taxon>
        <taxon>Ehrlichia</taxon>
    </lineage>
</organism>
<evidence type="ECO:0000256" key="6">
    <source>
        <dbReference type="RuleBase" id="RU004466"/>
    </source>
</evidence>
<dbReference type="Gene3D" id="1.10.600.10">
    <property type="entry name" value="Farnesyl Diphosphate Synthase"/>
    <property type="match status" value="1"/>
</dbReference>
<dbReference type="GO" id="GO:0046872">
    <property type="term" value="F:metal ion binding"/>
    <property type="evidence" value="ECO:0007669"/>
    <property type="project" value="UniProtKB-KW"/>
</dbReference>
<comment type="similarity">
    <text evidence="2 6">Belongs to the FPP/GGPP synthase family.</text>
</comment>
<gene>
    <name evidence="7" type="ORF">EMUCRT_0690</name>
</gene>
<evidence type="ECO:0000256" key="1">
    <source>
        <dbReference type="ARBA" id="ARBA00001946"/>
    </source>
</evidence>
<comment type="cofactor">
    <cofactor evidence="1">
        <name>Mg(2+)</name>
        <dbReference type="ChEBI" id="CHEBI:18420"/>
    </cofactor>
</comment>
<dbReference type="GO" id="GO:0004659">
    <property type="term" value="F:prenyltransferase activity"/>
    <property type="evidence" value="ECO:0007669"/>
    <property type="project" value="InterPro"/>
</dbReference>
<protein>
    <submittedName>
        <fullName evidence="7">Polyprenyl synthetase family protein</fullName>
    </submittedName>
</protein>
<dbReference type="SUPFAM" id="SSF48576">
    <property type="entry name" value="Terpenoid synthases"/>
    <property type="match status" value="1"/>
</dbReference>
<keyword evidence="3 6" id="KW-0808">Transferase</keyword>
<evidence type="ECO:0000256" key="4">
    <source>
        <dbReference type="ARBA" id="ARBA00022723"/>
    </source>
</evidence>
<keyword evidence="5" id="KW-0460">Magnesium</keyword>
<accession>A0A0F3NFR2</accession>
<dbReference type="SFLD" id="SFLDS00005">
    <property type="entry name" value="Isoprenoid_Synthase_Type_I"/>
    <property type="match status" value="1"/>
</dbReference>
<name>A0A0F3NFR2_9RICK</name>
<dbReference type="InterPro" id="IPR000092">
    <property type="entry name" value="Polyprenyl_synt"/>
</dbReference>
<dbReference type="EMBL" id="LANU01000002">
    <property type="protein sequence ID" value="KJV65734.1"/>
    <property type="molecule type" value="Genomic_DNA"/>
</dbReference>
<evidence type="ECO:0000313" key="8">
    <source>
        <dbReference type="Proteomes" id="UP000033546"/>
    </source>
</evidence>